<sequence>MSKQIQNELQKKSYPHARTAFDPPYRGDDMDFAGEISLTKQADAQSCDINYIMSQYEKTGLLDHISHHQGQYADLGNALDYHTAMSVIVEAQQSFESLPAEIRRRFANDPAQFLDFVSKDENIEEMAKMGLLTFTKASATPLEDAIDKAPPKPPKGKKPHPNEDTGNLV</sequence>
<organism evidence="2">
    <name type="scientific">Blackfly microvirus SF02</name>
    <dbReference type="NCBI Taxonomy" id="2576452"/>
    <lineage>
        <taxon>Viruses</taxon>
        <taxon>Monodnaviria</taxon>
        <taxon>Sangervirae</taxon>
        <taxon>Phixviricota</taxon>
        <taxon>Malgrandaviricetes</taxon>
        <taxon>Petitvirales</taxon>
        <taxon>Microviridae</taxon>
        <taxon>Microvirus</taxon>
    </lineage>
</organism>
<feature type="region of interest" description="Disordered" evidence="1">
    <location>
        <begin position="142"/>
        <end position="169"/>
    </location>
</feature>
<feature type="region of interest" description="Disordered" evidence="1">
    <location>
        <begin position="1"/>
        <end position="23"/>
    </location>
</feature>
<evidence type="ECO:0000256" key="1">
    <source>
        <dbReference type="SAM" id="MobiDB-lite"/>
    </source>
</evidence>
<dbReference type="Proteomes" id="UP000324850">
    <property type="component" value="Segment"/>
</dbReference>
<evidence type="ECO:0000313" key="2">
    <source>
        <dbReference type="EMBL" id="QCQ85110.1"/>
    </source>
</evidence>
<dbReference type="Pfam" id="PF09675">
    <property type="entry name" value="Chlamy_scaf"/>
    <property type="match status" value="1"/>
</dbReference>
<dbReference type="EMBL" id="MK249227">
    <property type="protein sequence ID" value="QCQ85110.1"/>
    <property type="molecule type" value="Genomic_DNA"/>
</dbReference>
<proteinExistence type="predicted"/>
<name>A0A4P8PQE3_9VIRU</name>
<dbReference type="InterPro" id="IPR014131">
    <property type="entry name" value="Chlamydia_phage_Vp3"/>
</dbReference>
<reference evidence="2" key="1">
    <citation type="submission" date="2018-12" db="EMBL/GenBank/DDBJ databases">
        <title>Singled stranded DNA viruses identified in blackflies (Austrosimulium ungulatum) sampled in New Zealand.</title>
        <authorList>
            <person name="Kraberger S."/>
            <person name="Fontenele R.S."/>
            <person name="Schmidlin K."/>
            <person name="Walters M."/>
            <person name="Varsani A."/>
        </authorList>
    </citation>
    <scope>NUCLEOTIDE SEQUENCE [LARGE SCALE GENOMIC DNA]</scope>
    <source>
        <strain evidence="2">189</strain>
    </source>
</reference>
<accession>A0A4P8PQE3</accession>
<protein>
    <submittedName>
        <fullName evidence="2">Internal scaffolding protein</fullName>
    </submittedName>
</protein>